<evidence type="ECO:0000256" key="5">
    <source>
        <dbReference type="ARBA" id="ARBA00023186"/>
    </source>
</evidence>
<keyword evidence="4 7" id="KW-0862">Zinc</keyword>
<dbReference type="GO" id="GO:0009408">
    <property type="term" value="P:response to heat"/>
    <property type="evidence" value="ECO:0007669"/>
    <property type="project" value="InterPro"/>
</dbReference>
<dbReference type="SUPFAM" id="SSF49493">
    <property type="entry name" value="HSP40/DnaJ peptide-binding domain"/>
    <property type="match status" value="2"/>
</dbReference>
<keyword evidence="3 7" id="KW-0863">Zinc-finger</keyword>
<organism evidence="12">
    <name type="scientific">Laccaria bicolor (strain S238N-H82 / ATCC MYA-4686)</name>
    <name type="common">Bicoloured deceiver</name>
    <name type="synonym">Laccaria laccata var. bicolor</name>
    <dbReference type="NCBI Taxonomy" id="486041"/>
    <lineage>
        <taxon>Eukaryota</taxon>
        <taxon>Fungi</taxon>
        <taxon>Dikarya</taxon>
        <taxon>Basidiomycota</taxon>
        <taxon>Agaricomycotina</taxon>
        <taxon>Agaricomycetes</taxon>
        <taxon>Agaricomycetidae</taxon>
        <taxon>Agaricales</taxon>
        <taxon>Agaricineae</taxon>
        <taxon>Hydnangiaceae</taxon>
        <taxon>Laccaria</taxon>
    </lineage>
</organism>
<dbReference type="GO" id="GO:0042026">
    <property type="term" value="P:protein refolding"/>
    <property type="evidence" value="ECO:0007669"/>
    <property type="project" value="TreeGrafter"/>
</dbReference>
<keyword evidence="12" id="KW-1185">Reference proteome</keyword>
<keyword evidence="1 7" id="KW-0479">Metal-binding</keyword>
<feature type="non-terminal residue" evidence="11">
    <location>
        <position position="1"/>
    </location>
</feature>
<feature type="domain" description="CR-type" evidence="10">
    <location>
        <begin position="146"/>
        <end position="227"/>
    </location>
</feature>
<evidence type="ECO:0000256" key="8">
    <source>
        <dbReference type="SAM" id="MobiDB-lite"/>
    </source>
</evidence>
<feature type="non-terminal residue" evidence="11">
    <location>
        <position position="401"/>
    </location>
</feature>
<dbReference type="Gene3D" id="1.10.287.110">
    <property type="entry name" value="DnaJ domain"/>
    <property type="match status" value="1"/>
</dbReference>
<dbReference type="SUPFAM" id="SSF46565">
    <property type="entry name" value="Chaperone J-domain"/>
    <property type="match status" value="1"/>
</dbReference>
<dbReference type="PROSITE" id="PS50076">
    <property type="entry name" value="DNAJ_2"/>
    <property type="match status" value="1"/>
</dbReference>
<evidence type="ECO:0000256" key="7">
    <source>
        <dbReference type="PROSITE-ProRule" id="PRU00546"/>
    </source>
</evidence>
<sequence>AGPKNPYDVLGVKANATAAEIKKSYFALARKYHPDTNPDKNARDKFVEIQDAYDILKDKDKRAAFDKYGSSSQQPGFDPNAFTQGGGFGSFGGFSQGFGGAGSHADIFESLFGAFGGGRESRSTGPQRGEDLEAAVGVSFLDACKGTTKTINVSTVVDCGTCSGSGLKAGASRSKCGTCGGSGTQTFVLNGGFHMASTCSTCSGTGTTVPRSGQCSSCGGIGKVRVKKTVQVKIPAGVEDGMTLRLDRMGDAPISGAGVNGDLLVRVNVARSQAFTRQGSNLYHDARIPFHTAVLGGRVRVPTLEGDVDVRVPGGTQPGEEMVLKGRGVPPLYGSGSGDLFVRFAVTLPRSLSKRQRELLQAYADDTEGRAPSKALMIPTPAKAETSSPENPGEGDESGEG</sequence>
<dbReference type="AlphaFoldDB" id="B0CP71"/>
<dbReference type="Gene3D" id="2.10.230.10">
    <property type="entry name" value="Heat shock protein DnaJ, cysteine-rich domain"/>
    <property type="match status" value="1"/>
</dbReference>
<protein>
    <recommendedName>
        <fullName evidence="6">DnaJ homolog 1, mitochondrial</fullName>
    </recommendedName>
</protein>
<feature type="zinc finger region" description="CR-type" evidence="7">
    <location>
        <begin position="146"/>
        <end position="227"/>
    </location>
</feature>
<dbReference type="GO" id="GO:0008270">
    <property type="term" value="F:zinc ion binding"/>
    <property type="evidence" value="ECO:0007669"/>
    <property type="project" value="UniProtKB-KW"/>
</dbReference>
<evidence type="ECO:0000256" key="4">
    <source>
        <dbReference type="ARBA" id="ARBA00022833"/>
    </source>
</evidence>
<dbReference type="CDD" id="cd10747">
    <property type="entry name" value="DnaJ_C"/>
    <property type="match status" value="1"/>
</dbReference>
<dbReference type="PANTHER" id="PTHR43096">
    <property type="entry name" value="DNAJ HOMOLOG 1, MITOCHONDRIAL-RELATED"/>
    <property type="match status" value="1"/>
</dbReference>
<name>B0CP71_LACBS</name>
<dbReference type="Pfam" id="PF01556">
    <property type="entry name" value="DnaJ_C"/>
    <property type="match status" value="1"/>
</dbReference>
<dbReference type="CDD" id="cd06257">
    <property type="entry name" value="DnaJ"/>
    <property type="match status" value="1"/>
</dbReference>
<evidence type="ECO:0000256" key="1">
    <source>
        <dbReference type="ARBA" id="ARBA00022723"/>
    </source>
</evidence>
<dbReference type="Pfam" id="PF00226">
    <property type="entry name" value="DnaJ"/>
    <property type="match status" value="1"/>
</dbReference>
<reference evidence="11 12" key="1">
    <citation type="journal article" date="2008" name="Nature">
        <title>The genome of Laccaria bicolor provides insights into mycorrhizal symbiosis.</title>
        <authorList>
            <person name="Martin F."/>
            <person name="Aerts A."/>
            <person name="Ahren D."/>
            <person name="Brun A."/>
            <person name="Danchin E.G.J."/>
            <person name="Duchaussoy F."/>
            <person name="Gibon J."/>
            <person name="Kohler A."/>
            <person name="Lindquist E."/>
            <person name="Pereda V."/>
            <person name="Salamov A."/>
            <person name="Shapiro H.J."/>
            <person name="Wuyts J."/>
            <person name="Blaudez D."/>
            <person name="Buee M."/>
            <person name="Brokstein P."/>
            <person name="Canbaeck B."/>
            <person name="Cohen D."/>
            <person name="Courty P.E."/>
            <person name="Coutinho P.M."/>
            <person name="Delaruelle C."/>
            <person name="Detter J.C."/>
            <person name="Deveau A."/>
            <person name="DiFazio S."/>
            <person name="Duplessis S."/>
            <person name="Fraissinet-Tachet L."/>
            <person name="Lucic E."/>
            <person name="Frey-Klett P."/>
            <person name="Fourrey C."/>
            <person name="Feussner I."/>
            <person name="Gay G."/>
            <person name="Grimwood J."/>
            <person name="Hoegger P.J."/>
            <person name="Jain P."/>
            <person name="Kilaru S."/>
            <person name="Labbe J."/>
            <person name="Lin Y.C."/>
            <person name="Legue V."/>
            <person name="Le Tacon F."/>
            <person name="Marmeisse R."/>
            <person name="Melayah D."/>
            <person name="Montanini B."/>
            <person name="Muratet M."/>
            <person name="Nehls U."/>
            <person name="Niculita-Hirzel H."/>
            <person name="Oudot-Le Secq M.P."/>
            <person name="Peter M."/>
            <person name="Quesneville H."/>
            <person name="Rajashekar B."/>
            <person name="Reich M."/>
            <person name="Rouhier N."/>
            <person name="Schmutz J."/>
            <person name="Yin T."/>
            <person name="Chalot M."/>
            <person name="Henrissat B."/>
            <person name="Kuees U."/>
            <person name="Lucas S."/>
            <person name="Van de Peer Y."/>
            <person name="Podila G.K."/>
            <person name="Polle A."/>
            <person name="Pukkila P.J."/>
            <person name="Richardson P.M."/>
            <person name="Rouze P."/>
            <person name="Sanders I.R."/>
            <person name="Stajich J.E."/>
            <person name="Tunlid A."/>
            <person name="Tuskan G."/>
            <person name="Grigoriev I.V."/>
        </authorList>
    </citation>
    <scope>NUCLEOTIDE SEQUENCE [LARGE SCALE GENOMIC DNA]</scope>
    <source>
        <strain evidence="12">S238N-H82 / ATCC MYA-4686</strain>
    </source>
</reference>
<dbReference type="HAMAP" id="MF_01152">
    <property type="entry name" value="DnaJ"/>
    <property type="match status" value="1"/>
</dbReference>
<dbReference type="InParanoid" id="B0CP71"/>
<dbReference type="FunFam" id="2.10.230.10:FF:000001">
    <property type="entry name" value="DnaJ subfamily A member 2"/>
    <property type="match status" value="1"/>
</dbReference>
<dbReference type="Proteomes" id="UP000001194">
    <property type="component" value="Unassembled WGS sequence"/>
</dbReference>
<dbReference type="InterPro" id="IPR036869">
    <property type="entry name" value="J_dom_sf"/>
</dbReference>
<evidence type="ECO:0000256" key="6">
    <source>
        <dbReference type="ARBA" id="ARBA00072890"/>
    </source>
</evidence>
<feature type="region of interest" description="Disordered" evidence="8">
    <location>
        <begin position="363"/>
        <end position="401"/>
    </location>
</feature>
<evidence type="ECO:0000256" key="2">
    <source>
        <dbReference type="ARBA" id="ARBA00022737"/>
    </source>
</evidence>
<dbReference type="OrthoDB" id="10256793at2759"/>
<evidence type="ECO:0000259" key="10">
    <source>
        <dbReference type="PROSITE" id="PS51188"/>
    </source>
</evidence>
<dbReference type="InterPro" id="IPR012724">
    <property type="entry name" value="DnaJ"/>
</dbReference>
<gene>
    <name evidence="11" type="ORF">LACBIDRAFT_151865</name>
</gene>
<dbReference type="SUPFAM" id="SSF57938">
    <property type="entry name" value="DnaJ/Hsp40 cysteine-rich domain"/>
    <property type="match status" value="1"/>
</dbReference>
<dbReference type="RefSeq" id="XP_001873638.1">
    <property type="nucleotide sequence ID" value="XM_001873603.1"/>
</dbReference>
<dbReference type="InterPro" id="IPR002939">
    <property type="entry name" value="DnaJ_C"/>
</dbReference>
<dbReference type="PROSITE" id="PS00636">
    <property type="entry name" value="DNAJ_1"/>
    <property type="match status" value="1"/>
</dbReference>
<dbReference type="EMBL" id="DS547091">
    <property type="protein sequence ID" value="EDR15430.1"/>
    <property type="molecule type" value="Genomic_DNA"/>
</dbReference>
<keyword evidence="2" id="KW-0677">Repeat</keyword>
<dbReference type="InterPro" id="IPR008971">
    <property type="entry name" value="HSP40/DnaJ_pept-bd"/>
</dbReference>
<dbReference type="InterPro" id="IPR001623">
    <property type="entry name" value="DnaJ_domain"/>
</dbReference>
<dbReference type="PANTHER" id="PTHR43096:SF52">
    <property type="entry name" value="DNAJ HOMOLOG 1, MITOCHONDRIAL-RELATED"/>
    <property type="match status" value="1"/>
</dbReference>
<evidence type="ECO:0000313" key="12">
    <source>
        <dbReference type="Proteomes" id="UP000001194"/>
    </source>
</evidence>
<dbReference type="HOGENOM" id="CLU_017633_0_3_1"/>
<dbReference type="CDD" id="cd10719">
    <property type="entry name" value="DnaJ_zf"/>
    <property type="match status" value="1"/>
</dbReference>
<dbReference type="GO" id="GO:0031072">
    <property type="term" value="F:heat shock protein binding"/>
    <property type="evidence" value="ECO:0007669"/>
    <property type="project" value="InterPro"/>
</dbReference>
<dbReference type="InterPro" id="IPR018253">
    <property type="entry name" value="DnaJ_domain_CS"/>
</dbReference>
<accession>B0CP71</accession>
<dbReference type="FunFam" id="2.60.260.20:FF:000005">
    <property type="entry name" value="Chaperone protein dnaJ 1, mitochondrial"/>
    <property type="match status" value="1"/>
</dbReference>
<proteinExistence type="inferred from homology"/>
<dbReference type="InterPro" id="IPR001305">
    <property type="entry name" value="HSP_DnaJ_Cys-rich_dom"/>
</dbReference>
<dbReference type="GO" id="GO:0005524">
    <property type="term" value="F:ATP binding"/>
    <property type="evidence" value="ECO:0007669"/>
    <property type="project" value="InterPro"/>
</dbReference>
<feature type="domain" description="J" evidence="9">
    <location>
        <begin position="5"/>
        <end position="69"/>
    </location>
</feature>
<dbReference type="InterPro" id="IPR036410">
    <property type="entry name" value="HSP_DnaJ_Cys-rich_dom_sf"/>
</dbReference>
<dbReference type="STRING" id="486041.B0CP71"/>
<dbReference type="FunCoup" id="B0CP71">
    <property type="interactions" value="383"/>
</dbReference>
<evidence type="ECO:0000259" key="9">
    <source>
        <dbReference type="PROSITE" id="PS50076"/>
    </source>
</evidence>
<dbReference type="Pfam" id="PF00684">
    <property type="entry name" value="DnaJ_CXXCXGXG"/>
    <property type="match status" value="1"/>
</dbReference>
<dbReference type="GeneID" id="6069104"/>
<keyword evidence="5" id="KW-0143">Chaperone</keyword>
<dbReference type="GO" id="GO:0051082">
    <property type="term" value="F:unfolded protein binding"/>
    <property type="evidence" value="ECO:0007669"/>
    <property type="project" value="InterPro"/>
</dbReference>
<dbReference type="PROSITE" id="PS51188">
    <property type="entry name" value="ZF_CR"/>
    <property type="match status" value="1"/>
</dbReference>
<dbReference type="NCBIfam" id="NF008035">
    <property type="entry name" value="PRK10767.1"/>
    <property type="match status" value="1"/>
</dbReference>
<dbReference type="PRINTS" id="PR00625">
    <property type="entry name" value="JDOMAIN"/>
</dbReference>
<dbReference type="Gene3D" id="2.60.260.20">
    <property type="entry name" value="Urease metallochaperone UreE, N-terminal domain"/>
    <property type="match status" value="2"/>
</dbReference>
<evidence type="ECO:0000313" key="11">
    <source>
        <dbReference type="EMBL" id="EDR15430.1"/>
    </source>
</evidence>
<dbReference type="KEGG" id="lbc:LACBIDRAFT_151865"/>
<dbReference type="GO" id="GO:0005737">
    <property type="term" value="C:cytoplasm"/>
    <property type="evidence" value="ECO:0007669"/>
    <property type="project" value="TreeGrafter"/>
</dbReference>
<evidence type="ECO:0000256" key="3">
    <source>
        <dbReference type="ARBA" id="ARBA00022771"/>
    </source>
</evidence>
<dbReference type="SMART" id="SM00271">
    <property type="entry name" value="DnaJ"/>
    <property type="match status" value="1"/>
</dbReference>